<gene>
    <name evidence="1" type="ORF">LzC2_37880</name>
</gene>
<proteinExistence type="predicted"/>
<evidence type="ECO:0000313" key="2">
    <source>
        <dbReference type="Proteomes" id="UP000609651"/>
    </source>
</evidence>
<name>A0ABX1VJN5_9PLAN</name>
<dbReference type="Proteomes" id="UP000609651">
    <property type="component" value="Unassembled WGS sequence"/>
</dbReference>
<keyword evidence="2" id="KW-1185">Reference proteome</keyword>
<reference evidence="1 2" key="1">
    <citation type="journal article" date="2020" name="Syst. Appl. Microbiol.">
        <title>Alienimonas chondri sp. nov., a novel planctomycete isolated from the biofilm of the red alga Chondrus crispus.</title>
        <authorList>
            <person name="Vitorino I."/>
            <person name="Albuquerque L."/>
            <person name="Wiegand S."/>
            <person name="Kallscheuer N."/>
            <person name="da Costa M.S."/>
            <person name="Lobo-da-Cunha A."/>
            <person name="Jogler C."/>
            <person name="Lage O.M."/>
        </authorList>
    </citation>
    <scope>NUCLEOTIDE SEQUENCE [LARGE SCALE GENOMIC DNA]</scope>
    <source>
        <strain evidence="1 2">LzC2</strain>
    </source>
</reference>
<organism evidence="1 2">
    <name type="scientific">Alienimonas chondri</name>
    <dbReference type="NCBI Taxonomy" id="2681879"/>
    <lineage>
        <taxon>Bacteria</taxon>
        <taxon>Pseudomonadati</taxon>
        <taxon>Planctomycetota</taxon>
        <taxon>Planctomycetia</taxon>
        <taxon>Planctomycetales</taxon>
        <taxon>Planctomycetaceae</taxon>
        <taxon>Alienimonas</taxon>
    </lineage>
</organism>
<dbReference type="RefSeq" id="WP_171189583.1">
    <property type="nucleotide sequence ID" value="NZ_WTPX01000183.1"/>
</dbReference>
<sequence>MQIDFTQSKAPIDVLNLSEWTPAPGPEMTEEEAALIGIDLERLDREYAIGPRSVDLQFTDRYRLRFDAASVVADVRGRDRSLRSIRVRSEPLSAEELFKAILPVVREWGLHAFEGMEEDVLAPGESFEEEEDWLDEDLPEPTKIDGATALDQWRQAPPDLLPSFLAQTDPDPAGGIAFLRVVINPALESDSRFIASIQVFWQGSTAVEDAAPRN</sequence>
<protein>
    <submittedName>
        <fullName evidence="1">Uncharacterized protein</fullName>
    </submittedName>
</protein>
<comment type="caution">
    <text evidence="1">The sequence shown here is derived from an EMBL/GenBank/DDBJ whole genome shotgun (WGS) entry which is preliminary data.</text>
</comment>
<accession>A0ABX1VJN5</accession>
<evidence type="ECO:0000313" key="1">
    <source>
        <dbReference type="EMBL" id="NNJ27680.1"/>
    </source>
</evidence>
<dbReference type="EMBL" id="WTPX01000183">
    <property type="protein sequence ID" value="NNJ27680.1"/>
    <property type="molecule type" value="Genomic_DNA"/>
</dbReference>